<keyword evidence="4" id="KW-0274">FAD</keyword>
<gene>
    <name evidence="7" type="ORF">PMG11_09778</name>
</gene>
<dbReference type="Pfam" id="PF01266">
    <property type="entry name" value="DAO"/>
    <property type="match status" value="1"/>
</dbReference>
<dbReference type="Gene3D" id="3.50.50.60">
    <property type="entry name" value="FAD/NAD(P)-binding domain"/>
    <property type="match status" value="1"/>
</dbReference>
<dbReference type="SUPFAM" id="SSF54373">
    <property type="entry name" value="FAD-linked reductases, C-terminal domain"/>
    <property type="match status" value="1"/>
</dbReference>
<evidence type="ECO:0000256" key="3">
    <source>
        <dbReference type="ARBA" id="ARBA00022630"/>
    </source>
</evidence>
<dbReference type="STRING" id="104259.A0A0F7TZ73"/>
<dbReference type="GO" id="GO:0050660">
    <property type="term" value="F:flavin adenine dinucleotide binding"/>
    <property type="evidence" value="ECO:0007669"/>
    <property type="project" value="InterPro"/>
</dbReference>
<evidence type="ECO:0000256" key="1">
    <source>
        <dbReference type="ARBA" id="ARBA00001974"/>
    </source>
</evidence>
<dbReference type="InterPro" id="IPR045170">
    <property type="entry name" value="MTOX"/>
</dbReference>
<dbReference type="EMBL" id="CDHK01000010">
    <property type="protein sequence ID" value="CEJ61241.1"/>
    <property type="molecule type" value="Genomic_DNA"/>
</dbReference>
<comment type="similarity">
    <text evidence="2">Belongs to the MSOX/MTOX family.</text>
</comment>
<dbReference type="PANTHER" id="PTHR10961">
    <property type="entry name" value="PEROXISOMAL SARCOSINE OXIDASE"/>
    <property type="match status" value="1"/>
</dbReference>
<reference evidence="8" key="1">
    <citation type="journal article" date="2015" name="Genome Announc.">
        <title>Draft genome sequence of the fungus Penicillium brasilianum MG11.</title>
        <authorList>
            <person name="Horn F."/>
            <person name="Linde J."/>
            <person name="Mattern D.J."/>
            <person name="Walther G."/>
            <person name="Guthke R."/>
            <person name="Brakhage A.A."/>
            <person name="Valiante V."/>
        </authorList>
    </citation>
    <scope>NUCLEOTIDE SEQUENCE [LARGE SCALE GENOMIC DNA]</scope>
    <source>
        <strain evidence="8">MG11</strain>
    </source>
</reference>
<dbReference type="AlphaFoldDB" id="A0A0F7TZ73"/>
<keyword evidence="8" id="KW-1185">Reference proteome</keyword>
<dbReference type="PANTHER" id="PTHR10961:SF45">
    <property type="entry name" value="FAD DEPENDENT OXIDOREDUCTASE DOMAIN-CONTAINING PROTEIN-RELATED"/>
    <property type="match status" value="1"/>
</dbReference>
<dbReference type="GO" id="GO:0008115">
    <property type="term" value="F:sarcosine oxidase activity"/>
    <property type="evidence" value="ECO:0007669"/>
    <property type="project" value="TreeGrafter"/>
</dbReference>
<dbReference type="Gene3D" id="3.30.9.10">
    <property type="entry name" value="D-Amino Acid Oxidase, subunit A, domain 2"/>
    <property type="match status" value="1"/>
</dbReference>
<evidence type="ECO:0000256" key="2">
    <source>
        <dbReference type="ARBA" id="ARBA00010989"/>
    </source>
</evidence>
<keyword evidence="5" id="KW-0560">Oxidoreductase</keyword>
<keyword evidence="3" id="KW-0285">Flavoprotein</keyword>
<evidence type="ECO:0000313" key="7">
    <source>
        <dbReference type="EMBL" id="CEJ61241.1"/>
    </source>
</evidence>
<protein>
    <recommendedName>
        <fullName evidence="6">FAD dependent oxidoreductase domain-containing protein</fullName>
    </recommendedName>
</protein>
<proteinExistence type="inferred from homology"/>
<sequence length="447" mass="49263">MDKNQRIVIIGAGVFGLGAALRFKEEGYTSVTVLDRSMPPVPDGSSNDISRIIRFDYGDAIYAEIAREAYELWKTAEFNDAFYPTPCLWVCQEGTADQPVQPRAQAYSAKTKQVLTEMGQPWHAVTSVESAKERFPELTGRLATTGFDGFYNTNAGWADAGKAIARLAARCIHAGVSFMTGPNGHVTEFEQSADGSIKCVRTADRNRVEGDKFIVATGAWTPSLVPAWNSMLAAGQIVGYLRLTSEEAVQLKKMPIYFNFSTGFFCFPPHGGTGFLKVAVHGFGYTRNDEKANVSSPPTNSVAARANFVPSEGLKRMEAGLQDLFPHLASRGFERTGICWYNDTPTGDFILDYHPEHKNLFIATGGSGHAFKFLPVIGKYIVGSFERKLPQNLLNKWKFPTQFRERFQGEVFGGDGSRGGPERRELTSKERITFDSALAASVRQSKI</sequence>
<accession>A0A0F7TZ73</accession>
<dbReference type="Proteomes" id="UP000042958">
    <property type="component" value="Unassembled WGS sequence"/>
</dbReference>
<evidence type="ECO:0000259" key="6">
    <source>
        <dbReference type="Pfam" id="PF01266"/>
    </source>
</evidence>
<name>A0A0F7TZ73_PENBI</name>
<evidence type="ECO:0000313" key="8">
    <source>
        <dbReference type="Proteomes" id="UP000042958"/>
    </source>
</evidence>
<dbReference type="InterPro" id="IPR006076">
    <property type="entry name" value="FAD-dep_OxRdtase"/>
</dbReference>
<evidence type="ECO:0000256" key="5">
    <source>
        <dbReference type="ARBA" id="ARBA00023002"/>
    </source>
</evidence>
<dbReference type="OrthoDB" id="2219495at2759"/>
<comment type="cofactor">
    <cofactor evidence="1">
        <name>FAD</name>
        <dbReference type="ChEBI" id="CHEBI:57692"/>
    </cofactor>
</comment>
<organism evidence="7 8">
    <name type="scientific">Penicillium brasilianum</name>
    <dbReference type="NCBI Taxonomy" id="104259"/>
    <lineage>
        <taxon>Eukaryota</taxon>
        <taxon>Fungi</taxon>
        <taxon>Dikarya</taxon>
        <taxon>Ascomycota</taxon>
        <taxon>Pezizomycotina</taxon>
        <taxon>Eurotiomycetes</taxon>
        <taxon>Eurotiomycetidae</taxon>
        <taxon>Eurotiales</taxon>
        <taxon>Aspergillaceae</taxon>
        <taxon>Penicillium</taxon>
    </lineage>
</organism>
<dbReference type="GO" id="GO:0004657">
    <property type="term" value="F:proline dehydrogenase activity"/>
    <property type="evidence" value="ECO:0007669"/>
    <property type="project" value="TreeGrafter"/>
</dbReference>
<dbReference type="GO" id="GO:0050031">
    <property type="term" value="F:L-pipecolate oxidase activity"/>
    <property type="evidence" value="ECO:0007669"/>
    <property type="project" value="TreeGrafter"/>
</dbReference>
<evidence type="ECO:0000256" key="4">
    <source>
        <dbReference type="ARBA" id="ARBA00022827"/>
    </source>
</evidence>
<feature type="domain" description="FAD dependent oxidoreductase" evidence="6">
    <location>
        <begin position="6"/>
        <end position="381"/>
    </location>
</feature>
<dbReference type="InterPro" id="IPR036188">
    <property type="entry name" value="FAD/NAD-bd_sf"/>
</dbReference>
<dbReference type="SUPFAM" id="SSF51905">
    <property type="entry name" value="FAD/NAD(P)-binding domain"/>
    <property type="match status" value="1"/>
</dbReference>